<feature type="signal peptide" evidence="1">
    <location>
        <begin position="1"/>
        <end position="20"/>
    </location>
</feature>
<sequence length="491" mass="54538">MKYMLLLLTVLTAGSSLVLADEPAPTESDYYKLSTFETPEGAVVEASGFQMLPNGKLAICTRRGEIWLIENPFVKDIKQAKWTRFAHGLHEPLSLAYRDGWLYAVQRCEVTRMKDTDGDEKADVFETFNNDWGITGDYHEYAFGSKFDENGDMWVTLCLTGSFTSKTKYRGWCLRITPEGKAIPTCSGIRSPGGMGMNAAGDVFYTDNQGPWNGTCALKHLKPGSFVGNPTGFPWYDEPAVQQAMGKRPQEPQSGSRFVIEADKIPEYEPPAVLFPYNKMGKSASGIDCDTTGGKFGPFENQLFVGDQTHSTVMRVYMEKVDGHYQGVCFPFREGFGSGTLGVQLTEQGSMFVGSTNRGWGSRGTAPFAVERLDWTGKTPFEILEMKAEPDGFRLVFTEPVNPETAAAVDSYKMTTYTYIYQSAYGSPEVDHTEPTITAAEVSKDGREVLLKIDGLQRGHVHELHVPGVRSKNGLPLLHQEAYYTLNYLKK</sequence>
<evidence type="ECO:0000313" key="4">
    <source>
        <dbReference type="Proteomes" id="UP000006860"/>
    </source>
</evidence>
<feature type="domain" description="DUF7133" evidence="2">
    <location>
        <begin position="79"/>
        <end position="216"/>
    </location>
</feature>
<gene>
    <name evidence="3" type="ordered locus">Plabr_0105</name>
</gene>
<organism evidence="3 4">
    <name type="scientific">Rubinisphaera brasiliensis (strain ATCC 49424 / DSM 5305 / JCM 21570 / IAM 15109 / NBRC 103401 / IFAM 1448)</name>
    <name type="common">Planctomyces brasiliensis</name>
    <dbReference type="NCBI Taxonomy" id="756272"/>
    <lineage>
        <taxon>Bacteria</taxon>
        <taxon>Pseudomonadati</taxon>
        <taxon>Planctomycetota</taxon>
        <taxon>Planctomycetia</taxon>
        <taxon>Planctomycetales</taxon>
        <taxon>Planctomycetaceae</taxon>
        <taxon>Rubinisphaera</taxon>
    </lineage>
</organism>
<dbReference type="SUPFAM" id="SSF63829">
    <property type="entry name" value="Calcium-dependent phosphotriesterase"/>
    <property type="match status" value="1"/>
</dbReference>
<proteinExistence type="predicted"/>
<dbReference type="Pfam" id="PF23500">
    <property type="entry name" value="DUF7133"/>
    <property type="match status" value="1"/>
</dbReference>
<reference evidence="4" key="1">
    <citation type="submission" date="2011-02" db="EMBL/GenBank/DDBJ databases">
        <title>The complete genome of Planctomyces brasiliensis DSM 5305.</title>
        <authorList>
            <person name="Lucas S."/>
            <person name="Copeland A."/>
            <person name="Lapidus A."/>
            <person name="Bruce D."/>
            <person name="Goodwin L."/>
            <person name="Pitluck S."/>
            <person name="Kyrpides N."/>
            <person name="Mavromatis K."/>
            <person name="Pagani I."/>
            <person name="Ivanova N."/>
            <person name="Ovchinnikova G."/>
            <person name="Lu M."/>
            <person name="Detter J.C."/>
            <person name="Han C."/>
            <person name="Land M."/>
            <person name="Hauser L."/>
            <person name="Markowitz V."/>
            <person name="Cheng J.-F."/>
            <person name="Hugenholtz P."/>
            <person name="Woyke T."/>
            <person name="Wu D."/>
            <person name="Tindall B."/>
            <person name="Pomrenke H.G."/>
            <person name="Brambilla E."/>
            <person name="Klenk H.-P."/>
            <person name="Eisen J.A."/>
        </authorList>
    </citation>
    <scope>NUCLEOTIDE SEQUENCE [LARGE SCALE GENOMIC DNA]</scope>
    <source>
        <strain evidence="4">ATCC 49424 / DSM 5305 / JCM 21570 / NBRC 103401 / IFAM 1448</strain>
    </source>
</reference>
<dbReference type="RefSeq" id="WP_013626479.1">
    <property type="nucleotide sequence ID" value="NC_015174.1"/>
</dbReference>
<dbReference type="eggNOG" id="COG2133">
    <property type="taxonomic scope" value="Bacteria"/>
</dbReference>
<dbReference type="PANTHER" id="PTHR33546">
    <property type="entry name" value="LARGE, MULTIFUNCTIONAL SECRETED PROTEIN-RELATED"/>
    <property type="match status" value="1"/>
</dbReference>
<evidence type="ECO:0000259" key="2">
    <source>
        <dbReference type="Pfam" id="PF23500"/>
    </source>
</evidence>
<feature type="chain" id="PRO_5003257142" description="DUF7133 domain-containing protein" evidence="1">
    <location>
        <begin position="21"/>
        <end position="491"/>
    </location>
</feature>
<dbReference type="STRING" id="756272.Plabr_0105"/>
<evidence type="ECO:0000313" key="3">
    <source>
        <dbReference type="EMBL" id="ADY57735.1"/>
    </source>
</evidence>
<name>F0SMH3_RUBBR</name>
<dbReference type="Proteomes" id="UP000006860">
    <property type="component" value="Chromosome"/>
</dbReference>
<keyword evidence="4" id="KW-1185">Reference proteome</keyword>
<accession>F0SMH3</accession>
<dbReference type="Gene3D" id="2.120.10.30">
    <property type="entry name" value="TolB, C-terminal domain"/>
    <property type="match status" value="1"/>
</dbReference>
<protein>
    <recommendedName>
        <fullName evidence="2">DUF7133 domain-containing protein</fullName>
    </recommendedName>
</protein>
<dbReference type="InterPro" id="IPR011042">
    <property type="entry name" value="6-blade_b-propeller_TolB-like"/>
</dbReference>
<evidence type="ECO:0000256" key="1">
    <source>
        <dbReference type="SAM" id="SignalP"/>
    </source>
</evidence>
<dbReference type="AlphaFoldDB" id="F0SMH3"/>
<dbReference type="PANTHER" id="PTHR33546:SF1">
    <property type="entry name" value="LARGE, MULTIFUNCTIONAL SECRETED PROTEIN"/>
    <property type="match status" value="1"/>
</dbReference>
<dbReference type="HOGENOM" id="CLU_025668_0_0_0"/>
<dbReference type="EMBL" id="CP002546">
    <property type="protein sequence ID" value="ADY57735.1"/>
    <property type="molecule type" value="Genomic_DNA"/>
</dbReference>
<dbReference type="KEGG" id="pbs:Plabr_0105"/>
<dbReference type="InterPro" id="IPR055557">
    <property type="entry name" value="DUF7133"/>
</dbReference>
<keyword evidence="1" id="KW-0732">Signal</keyword>